<dbReference type="EMBL" id="MG459987">
    <property type="protein sequence ID" value="ATW61848.1"/>
    <property type="molecule type" value="Genomic_DNA"/>
</dbReference>
<gene>
    <name evidence="1" type="ORF">CPT_Sugarland_011</name>
</gene>
<dbReference type="Proteomes" id="UP000241037">
    <property type="component" value="Segment"/>
</dbReference>
<name>A0A2H4PGR8_9CAUD</name>
<accession>A0A2H4PGR8</accession>
<proteinExistence type="predicted"/>
<organism evidence="1 2">
    <name type="scientific">Klebsiella phage Sugarland</name>
    <dbReference type="NCBI Taxonomy" id="2053603"/>
    <lineage>
        <taxon>Viruses</taxon>
        <taxon>Duplodnaviria</taxon>
        <taxon>Heunggongvirae</taxon>
        <taxon>Uroviricota</taxon>
        <taxon>Caudoviricetes</taxon>
        <taxon>Demerecviridae</taxon>
        <taxon>Sugarlandvirus</taxon>
        <taxon>Sugarlandvirus sugarland</taxon>
    </lineage>
</organism>
<keyword evidence="2" id="KW-1185">Reference proteome</keyword>
<reference evidence="1 2" key="1">
    <citation type="journal article" date="2018" name="Microbiol. Resour. Announc.">
        <title>Complete Genome Sequence of Klebsiella pneumoniae Siphophage Sugarland.</title>
        <authorList>
            <person name="Erickson S.G."/>
            <person name="Lessor L."/>
            <person name="O'Leary C.J."/>
            <person name="Gill J.J."/>
            <person name="Liu M."/>
        </authorList>
    </citation>
    <scope>NUCLEOTIDE SEQUENCE [LARGE SCALE GENOMIC DNA]</scope>
</reference>
<evidence type="ECO:0000313" key="1">
    <source>
        <dbReference type="EMBL" id="ATW61848.1"/>
    </source>
</evidence>
<sequence length="115" mass="13173">MIYIYVNKYFLAHYKTMETVIQYVSRQNARHIDEVATLKIGLRGDAINISWPLLILICRDLVEGKPVSVSALGESYPLSDDLDLYDLLTKYKTERLFYRGGSVCSSGETIETVFR</sequence>
<protein>
    <submittedName>
        <fullName evidence="1">Uncharacterized protein</fullName>
    </submittedName>
</protein>
<evidence type="ECO:0000313" key="2">
    <source>
        <dbReference type="Proteomes" id="UP000241037"/>
    </source>
</evidence>